<organism evidence="12 13">
    <name type="scientific">Fusibacter tunisiensis</name>
    <dbReference type="NCBI Taxonomy" id="1008308"/>
    <lineage>
        <taxon>Bacteria</taxon>
        <taxon>Bacillati</taxon>
        <taxon>Bacillota</taxon>
        <taxon>Clostridia</taxon>
        <taxon>Eubacteriales</taxon>
        <taxon>Eubacteriales Family XII. Incertae Sedis</taxon>
        <taxon>Fusibacter</taxon>
    </lineage>
</organism>
<dbReference type="Pfam" id="PF04055">
    <property type="entry name" value="Radical_SAM"/>
    <property type="match status" value="1"/>
</dbReference>
<comment type="caution">
    <text evidence="12">The sequence shown here is derived from an EMBL/GenBank/DDBJ whole genome shotgun (WGS) entry which is preliminary data.</text>
</comment>
<sequence length="252" mass="28236">MITASYHSIETMGLVDGPGIRTVFFLQGCSLRCNYCHNPDTQHFMGTKRLSIEEVVEKAKRYKSYYDASGGGVTFSGGEALVQGEFVALAFEALKAEGIHTCLDTSGYGASKYYSAVLKHTDHVLLDVKHVTDKAHEALTGKPLKGLRHFIESLKESDCKITVRHVMIPKETDAYDVMDRLLEIIEPVVSRVDKIEILPYHKSGVEKYEAMNLPYVFASVPEMDPERAQLFEAYVNQHLKRMQMASPSQKAV</sequence>
<keyword evidence="13" id="KW-1185">Reference proteome</keyword>
<evidence type="ECO:0000256" key="9">
    <source>
        <dbReference type="ARBA" id="ARBA00023014"/>
    </source>
</evidence>
<comment type="function">
    <text evidence="1 10">Activation of pyruvate formate-lyase under anaerobic conditions by generation of an organic free radical, using S-adenosylmethionine and reduced flavodoxin as cosubstrates to produce 5'-deoxy-adenosine.</text>
</comment>
<comment type="similarity">
    <text evidence="2 10">Belongs to the organic radical-activating enzymes family.</text>
</comment>
<dbReference type="CDD" id="cd01335">
    <property type="entry name" value="Radical_SAM"/>
    <property type="match status" value="1"/>
</dbReference>
<dbReference type="NCBIfam" id="TIGR02493">
    <property type="entry name" value="PFLA"/>
    <property type="match status" value="1"/>
</dbReference>
<comment type="cofactor">
    <cofactor evidence="10">
        <name>[4Fe-4S] cluster</name>
        <dbReference type="ChEBI" id="CHEBI:49883"/>
    </cofactor>
    <text evidence="10">Binds 1 [4Fe-4S] cluster. The cluster is coordinated with 3 cysteines and an exchangeable S-adenosyl-L-methionine.</text>
</comment>
<evidence type="ECO:0000313" key="13">
    <source>
        <dbReference type="Proteomes" id="UP000767854"/>
    </source>
</evidence>
<dbReference type="InterPro" id="IPR001989">
    <property type="entry name" value="Radical_activat_CS"/>
</dbReference>
<keyword evidence="7 10" id="KW-0560">Oxidoreductase</keyword>
<evidence type="ECO:0000259" key="11">
    <source>
        <dbReference type="PROSITE" id="PS51918"/>
    </source>
</evidence>
<gene>
    <name evidence="12" type="ORF">JOC49_001634</name>
</gene>
<dbReference type="PANTHER" id="PTHR30352">
    <property type="entry name" value="PYRUVATE FORMATE-LYASE-ACTIVATING ENZYME"/>
    <property type="match status" value="1"/>
</dbReference>
<dbReference type="Proteomes" id="UP000767854">
    <property type="component" value="Unassembled WGS sequence"/>
</dbReference>
<keyword evidence="6 10" id="KW-0479">Metal-binding</keyword>
<dbReference type="GO" id="GO:0016829">
    <property type="term" value="F:lyase activity"/>
    <property type="evidence" value="ECO:0007669"/>
    <property type="project" value="UniProtKB-KW"/>
</dbReference>
<dbReference type="InterPro" id="IPR034457">
    <property type="entry name" value="Organic_radical-activating"/>
</dbReference>
<name>A0ABS2MRM9_9FIRM</name>
<feature type="domain" description="Radical SAM core" evidence="11">
    <location>
        <begin position="15"/>
        <end position="241"/>
    </location>
</feature>
<protein>
    <recommendedName>
        <fullName evidence="3 10">Pyruvate formate-lyase-activating enzyme</fullName>
        <ecNumber evidence="10">1.97.1.4</ecNumber>
    </recommendedName>
</protein>
<dbReference type="InterPro" id="IPR013785">
    <property type="entry name" value="Aldolase_TIM"/>
</dbReference>
<keyword evidence="4 10" id="KW-0004">4Fe-4S</keyword>
<evidence type="ECO:0000313" key="12">
    <source>
        <dbReference type="EMBL" id="MBM7562091.1"/>
    </source>
</evidence>
<dbReference type="SFLD" id="SFLDG01066">
    <property type="entry name" value="organic_radical-activating_enz"/>
    <property type="match status" value="1"/>
</dbReference>
<dbReference type="InterPro" id="IPR058240">
    <property type="entry name" value="rSAM_sf"/>
</dbReference>
<keyword evidence="12" id="KW-0670">Pyruvate</keyword>
<dbReference type="PIRSF" id="PIRSF000371">
    <property type="entry name" value="PFL_act_enz"/>
    <property type="match status" value="1"/>
</dbReference>
<dbReference type="RefSeq" id="WP_204664167.1">
    <property type="nucleotide sequence ID" value="NZ_JAFBDT010000012.1"/>
</dbReference>
<accession>A0ABS2MRM9</accession>
<proteinExistence type="inferred from homology"/>
<comment type="subcellular location">
    <subcellularLocation>
        <location evidence="10">Cytoplasm</location>
    </subcellularLocation>
</comment>
<evidence type="ECO:0000256" key="2">
    <source>
        <dbReference type="ARBA" id="ARBA00009777"/>
    </source>
</evidence>
<dbReference type="InterPro" id="IPR007197">
    <property type="entry name" value="rSAM"/>
</dbReference>
<evidence type="ECO:0000256" key="5">
    <source>
        <dbReference type="ARBA" id="ARBA00022691"/>
    </source>
</evidence>
<dbReference type="PANTHER" id="PTHR30352:SF5">
    <property type="entry name" value="PYRUVATE FORMATE-LYASE 1-ACTIVATING ENZYME"/>
    <property type="match status" value="1"/>
</dbReference>
<keyword evidence="12" id="KW-0456">Lyase</keyword>
<reference evidence="12 13" key="1">
    <citation type="submission" date="2021-01" db="EMBL/GenBank/DDBJ databases">
        <title>Genomic Encyclopedia of Type Strains, Phase IV (KMG-IV): sequencing the most valuable type-strain genomes for metagenomic binning, comparative biology and taxonomic classification.</title>
        <authorList>
            <person name="Goeker M."/>
        </authorList>
    </citation>
    <scope>NUCLEOTIDE SEQUENCE [LARGE SCALE GENOMIC DNA]</scope>
    <source>
        <strain evidence="12 13">DSM 24436</strain>
    </source>
</reference>
<dbReference type="SUPFAM" id="SSF102114">
    <property type="entry name" value="Radical SAM enzymes"/>
    <property type="match status" value="1"/>
</dbReference>
<dbReference type="EMBL" id="JAFBDT010000012">
    <property type="protein sequence ID" value="MBM7562091.1"/>
    <property type="molecule type" value="Genomic_DNA"/>
</dbReference>
<evidence type="ECO:0000256" key="3">
    <source>
        <dbReference type="ARBA" id="ARBA00021356"/>
    </source>
</evidence>
<dbReference type="EC" id="1.97.1.4" evidence="10"/>
<dbReference type="InterPro" id="IPR012838">
    <property type="entry name" value="PFL1_activating"/>
</dbReference>
<keyword evidence="10" id="KW-0963">Cytoplasm</keyword>
<evidence type="ECO:0000256" key="10">
    <source>
        <dbReference type="RuleBase" id="RU362053"/>
    </source>
</evidence>
<dbReference type="GO" id="GO:0043365">
    <property type="term" value="F:[formate-C-acetyltransferase]-activating enzyme activity"/>
    <property type="evidence" value="ECO:0007669"/>
    <property type="project" value="UniProtKB-EC"/>
</dbReference>
<dbReference type="Gene3D" id="3.20.20.70">
    <property type="entry name" value="Aldolase class I"/>
    <property type="match status" value="1"/>
</dbReference>
<evidence type="ECO:0000256" key="1">
    <source>
        <dbReference type="ARBA" id="ARBA00003141"/>
    </source>
</evidence>
<dbReference type="PROSITE" id="PS51918">
    <property type="entry name" value="RADICAL_SAM"/>
    <property type="match status" value="1"/>
</dbReference>
<comment type="catalytic activity">
    <reaction evidence="10">
        <text>glycyl-[formate C-acetyltransferase] + reduced [flavodoxin] + S-adenosyl-L-methionine = glycin-2-yl radical-[formate C-acetyltransferase] + semiquinone [flavodoxin] + 5'-deoxyadenosine + L-methionine + H(+)</text>
        <dbReference type="Rhea" id="RHEA:19225"/>
        <dbReference type="Rhea" id="RHEA-COMP:10622"/>
        <dbReference type="Rhea" id="RHEA-COMP:12190"/>
        <dbReference type="Rhea" id="RHEA-COMP:12191"/>
        <dbReference type="Rhea" id="RHEA-COMP:14480"/>
        <dbReference type="ChEBI" id="CHEBI:15378"/>
        <dbReference type="ChEBI" id="CHEBI:17319"/>
        <dbReference type="ChEBI" id="CHEBI:29947"/>
        <dbReference type="ChEBI" id="CHEBI:32722"/>
        <dbReference type="ChEBI" id="CHEBI:57618"/>
        <dbReference type="ChEBI" id="CHEBI:57844"/>
        <dbReference type="ChEBI" id="CHEBI:59789"/>
        <dbReference type="ChEBI" id="CHEBI:140311"/>
        <dbReference type="EC" id="1.97.1.4"/>
    </reaction>
</comment>
<evidence type="ECO:0000256" key="6">
    <source>
        <dbReference type="ARBA" id="ARBA00022723"/>
    </source>
</evidence>
<keyword evidence="9 10" id="KW-0411">Iron-sulfur</keyword>
<dbReference type="PROSITE" id="PS01087">
    <property type="entry name" value="RADICAL_ACTIVATING"/>
    <property type="match status" value="1"/>
</dbReference>
<evidence type="ECO:0000256" key="4">
    <source>
        <dbReference type="ARBA" id="ARBA00022485"/>
    </source>
</evidence>
<dbReference type="InterPro" id="IPR012839">
    <property type="entry name" value="Organic_radical_activase"/>
</dbReference>
<evidence type="ECO:0000256" key="7">
    <source>
        <dbReference type="ARBA" id="ARBA00023002"/>
    </source>
</evidence>
<keyword evidence="5 10" id="KW-0949">S-adenosyl-L-methionine</keyword>
<keyword evidence="8 10" id="KW-0408">Iron</keyword>
<dbReference type="SFLD" id="SFLDS00029">
    <property type="entry name" value="Radical_SAM"/>
    <property type="match status" value="1"/>
</dbReference>
<evidence type="ECO:0000256" key="8">
    <source>
        <dbReference type="ARBA" id="ARBA00023004"/>
    </source>
</evidence>